<reference evidence="2 3" key="1">
    <citation type="submission" date="2024-01" db="EMBL/GenBank/DDBJ databases">
        <title>The genomes of 5 underutilized Papilionoideae crops provide insights into root nodulation and disease resistanc.</title>
        <authorList>
            <person name="Jiang F."/>
        </authorList>
    </citation>
    <scope>NUCLEOTIDE SEQUENCE [LARGE SCALE GENOMIC DNA]</scope>
    <source>
        <strain evidence="2">DUOXIRENSHENG_FW03</strain>
        <tissue evidence="2">Leaves</tissue>
    </source>
</reference>
<comment type="caution">
    <text evidence="2">The sequence shown here is derived from an EMBL/GenBank/DDBJ whole genome shotgun (WGS) entry which is preliminary data.</text>
</comment>
<evidence type="ECO:0000256" key="1">
    <source>
        <dbReference type="SAM" id="Phobius"/>
    </source>
</evidence>
<keyword evidence="1" id="KW-0812">Transmembrane</keyword>
<dbReference type="Proteomes" id="UP001386955">
    <property type="component" value="Unassembled WGS sequence"/>
</dbReference>
<proteinExistence type="predicted"/>
<name>A0AAN9RYC5_PSOTE</name>
<keyword evidence="1" id="KW-0472">Membrane</keyword>
<keyword evidence="3" id="KW-1185">Reference proteome</keyword>
<dbReference type="AlphaFoldDB" id="A0AAN9RYC5"/>
<gene>
    <name evidence="2" type="ORF">VNO78_31426</name>
</gene>
<accession>A0AAN9RYC5</accession>
<evidence type="ECO:0000313" key="3">
    <source>
        <dbReference type="Proteomes" id="UP001386955"/>
    </source>
</evidence>
<sequence length="141" mass="15895">MWIIWDTELLAGATVTELLALSQGEESEGWPRVVDRKERAIEGVIFTFALFATSSPLAAPLYQHRHVYIQRRDRDHSTPLRHLKSLMDRGRCRIAAERGRLQCGCVRDQCVWADIKFPGLTLEALFGGVTAQTICTSVALR</sequence>
<evidence type="ECO:0000313" key="2">
    <source>
        <dbReference type="EMBL" id="KAK7385658.1"/>
    </source>
</evidence>
<feature type="transmembrane region" description="Helical" evidence="1">
    <location>
        <begin position="40"/>
        <end position="62"/>
    </location>
</feature>
<keyword evidence="1" id="KW-1133">Transmembrane helix</keyword>
<dbReference type="EMBL" id="JAYMYS010000008">
    <property type="protein sequence ID" value="KAK7385658.1"/>
    <property type="molecule type" value="Genomic_DNA"/>
</dbReference>
<organism evidence="2 3">
    <name type="scientific">Psophocarpus tetragonolobus</name>
    <name type="common">Winged bean</name>
    <name type="synonym">Dolichos tetragonolobus</name>
    <dbReference type="NCBI Taxonomy" id="3891"/>
    <lineage>
        <taxon>Eukaryota</taxon>
        <taxon>Viridiplantae</taxon>
        <taxon>Streptophyta</taxon>
        <taxon>Embryophyta</taxon>
        <taxon>Tracheophyta</taxon>
        <taxon>Spermatophyta</taxon>
        <taxon>Magnoliopsida</taxon>
        <taxon>eudicotyledons</taxon>
        <taxon>Gunneridae</taxon>
        <taxon>Pentapetalae</taxon>
        <taxon>rosids</taxon>
        <taxon>fabids</taxon>
        <taxon>Fabales</taxon>
        <taxon>Fabaceae</taxon>
        <taxon>Papilionoideae</taxon>
        <taxon>50 kb inversion clade</taxon>
        <taxon>NPAAA clade</taxon>
        <taxon>indigoferoid/millettioid clade</taxon>
        <taxon>Phaseoleae</taxon>
        <taxon>Psophocarpus</taxon>
    </lineage>
</organism>
<protein>
    <submittedName>
        <fullName evidence="2">Uncharacterized protein</fullName>
    </submittedName>
</protein>